<comment type="similarity">
    <text evidence="1">Belongs to the glycosyltransferase group 1 family. Glycosyltransferase 4 subfamily.</text>
</comment>
<evidence type="ECO:0000313" key="7">
    <source>
        <dbReference type="Proteomes" id="UP000295210"/>
    </source>
</evidence>
<dbReference type="InterPro" id="IPR028098">
    <property type="entry name" value="Glyco_trans_4-like_N"/>
</dbReference>
<feature type="domain" description="Glycosyl transferase family 1" evidence="4">
    <location>
        <begin position="201"/>
        <end position="366"/>
    </location>
</feature>
<evidence type="ECO:0000313" key="6">
    <source>
        <dbReference type="EMBL" id="TCK72053.1"/>
    </source>
</evidence>
<dbReference type="Pfam" id="PF13439">
    <property type="entry name" value="Glyco_transf_4"/>
    <property type="match status" value="1"/>
</dbReference>
<dbReference type="GO" id="GO:0016757">
    <property type="term" value="F:glycosyltransferase activity"/>
    <property type="evidence" value="ECO:0007669"/>
    <property type="project" value="UniProtKB-KW"/>
</dbReference>
<dbReference type="PANTHER" id="PTHR12526">
    <property type="entry name" value="GLYCOSYLTRANSFERASE"/>
    <property type="match status" value="1"/>
</dbReference>
<reference evidence="6 7" key="1">
    <citation type="submission" date="2019-03" db="EMBL/GenBank/DDBJ databases">
        <title>Genomic Encyclopedia of Type Strains, Phase IV (KMG-IV): sequencing the most valuable type-strain genomes for metagenomic binning, comparative biology and taxonomic classification.</title>
        <authorList>
            <person name="Goeker M."/>
        </authorList>
    </citation>
    <scope>NUCLEOTIDE SEQUENCE [LARGE SCALE GENOMIC DNA]</scope>
    <source>
        <strain evidence="6 7">DSM 103428</strain>
    </source>
</reference>
<dbReference type="RefSeq" id="WP_131997544.1">
    <property type="nucleotide sequence ID" value="NZ_SMGK01000004.1"/>
</dbReference>
<dbReference type="OrthoDB" id="9814612at2"/>
<dbReference type="Proteomes" id="UP000295210">
    <property type="component" value="Unassembled WGS sequence"/>
</dbReference>
<dbReference type="CDD" id="cd03811">
    <property type="entry name" value="GT4_GT28_WabH-like"/>
    <property type="match status" value="1"/>
</dbReference>
<dbReference type="EMBL" id="SMGK01000004">
    <property type="protein sequence ID" value="TCK72053.1"/>
    <property type="molecule type" value="Genomic_DNA"/>
</dbReference>
<dbReference type="Gene3D" id="3.40.50.2000">
    <property type="entry name" value="Glycogen Phosphorylase B"/>
    <property type="match status" value="2"/>
</dbReference>
<gene>
    <name evidence="6" type="ORF">C7378_2685</name>
</gene>
<accession>A0A4R1L4Y9</accession>
<dbReference type="AlphaFoldDB" id="A0A4R1L4Y9"/>
<comment type="caution">
    <text evidence="6">The sequence shown here is derived from an EMBL/GenBank/DDBJ whole genome shotgun (WGS) entry which is preliminary data.</text>
</comment>
<evidence type="ECO:0000256" key="2">
    <source>
        <dbReference type="ARBA" id="ARBA00022676"/>
    </source>
</evidence>
<evidence type="ECO:0000256" key="3">
    <source>
        <dbReference type="ARBA" id="ARBA00022679"/>
    </source>
</evidence>
<evidence type="ECO:0000259" key="5">
    <source>
        <dbReference type="Pfam" id="PF13439"/>
    </source>
</evidence>
<organism evidence="6 7">
    <name type="scientific">Acidipila rosea</name>
    <dbReference type="NCBI Taxonomy" id="768535"/>
    <lineage>
        <taxon>Bacteria</taxon>
        <taxon>Pseudomonadati</taxon>
        <taxon>Acidobacteriota</taxon>
        <taxon>Terriglobia</taxon>
        <taxon>Terriglobales</taxon>
        <taxon>Acidobacteriaceae</taxon>
        <taxon>Acidipila</taxon>
    </lineage>
</organism>
<feature type="domain" description="Glycosyltransferase subfamily 4-like N-terminal" evidence="5">
    <location>
        <begin position="18"/>
        <end position="185"/>
    </location>
</feature>
<keyword evidence="7" id="KW-1185">Reference proteome</keyword>
<dbReference type="Pfam" id="PF00534">
    <property type="entry name" value="Glycos_transf_1"/>
    <property type="match status" value="1"/>
</dbReference>
<dbReference type="InterPro" id="IPR001296">
    <property type="entry name" value="Glyco_trans_1"/>
</dbReference>
<keyword evidence="2" id="KW-0328">Glycosyltransferase</keyword>
<proteinExistence type="inferred from homology"/>
<evidence type="ECO:0000259" key="4">
    <source>
        <dbReference type="Pfam" id="PF00534"/>
    </source>
</evidence>
<keyword evidence="3 6" id="KW-0808">Transferase</keyword>
<dbReference type="SUPFAM" id="SSF53756">
    <property type="entry name" value="UDP-Glycosyltransferase/glycogen phosphorylase"/>
    <property type="match status" value="1"/>
</dbReference>
<name>A0A4R1L4Y9_9BACT</name>
<dbReference type="PANTHER" id="PTHR12526:SF640">
    <property type="entry name" value="COLANIC ACID BIOSYNTHESIS GLYCOSYLTRANSFERASE WCAL-RELATED"/>
    <property type="match status" value="1"/>
</dbReference>
<sequence>MTASRKRRIVYANHTGRVSGAEKVLLSMLRGLERSDYEAVVMCPADGDLQTALIAEGIPYATIPTLKARFTWRLDLLFSYAISFVRVMTRMRREIAALNPDFVHANTLRAGIAATIATIGTGRIVLWHVHDILPRHPLSTAIRALAYTSRRTQVVAVSDATAVAFKGSLPFGKRVHVIHNGADLSQFPWRTQGEAPLKCELGLPTGSFLICAVGQICARKGLRELLDAFSQIHQNATHLHLAIIGKPVFEHEEQYLSALLAQVNANGLADRVHFTGERRDIAAVMQSADLMVLNSREEPFGLVLVEAMSCGTPVLATRVGGIPEIVTDGETGWLIDKGDASALALKLAELSQRPDLLEQVSRVAKKTVCPRFSIEQFLTRLHAFYAQLPAMRNPAREISPTVTSGQRSK</sequence>
<evidence type="ECO:0000256" key="1">
    <source>
        <dbReference type="ARBA" id="ARBA00009481"/>
    </source>
</evidence>
<protein>
    <submittedName>
        <fullName evidence="6">Glycosyltransferase involved in cell wall biosynthesis</fullName>
    </submittedName>
</protein>